<dbReference type="Pfam" id="PF05050">
    <property type="entry name" value="Methyltransf_21"/>
    <property type="match status" value="1"/>
</dbReference>
<reference evidence="2" key="1">
    <citation type="submission" date="2019-02" db="EMBL/GenBank/DDBJ databases">
        <authorList>
            <person name="Gruber-Vodicka R. H."/>
            <person name="Seah K. B. B."/>
        </authorList>
    </citation>
    <scope>NUCLEOTIDE SEQUENCE</scope>
    <source>
        <strain evidence="2">BECK_BY7</strain>
    </source>
</reference>
<sequence length="292" mass="34294">MYRIFHIVAAIYSYLFSLPILRELNYIILYFSLKAYGYYNYGNQNSQCKASGEEYFIEKILKTLDPKVCIDVGANVGSYTSLILSACENTRIYSFEPLDAPFRELEKLERHFGKRLIPINKGVGNKRETLPIHFSEKRTGWASFSEEIKNVSYVTNECRSDIEVTTLDHFFSNVGKTDRIDFIKIDTEGFEFEVLDGAREIISRFRPKAIQIEYNWHQLFREKTLFSFSRILDGYDVFQLLPNGLVERDPKDPLANIYEFSNFVFVRKDVRDSISRWIISLHIARKITEYMH</sequence>
<dbReference type="PANTHER" id="PTHR34203">
    <property type="entry name" value="METHYLTRANSFERASE, FKBM FAMILY PROTEIN"/>
    <property type="match status" value="1"/>
</dbReference>
<evidence type="ECO:0000313" key="2">
    <source>
        <dbReference type="EMBL" id="VFK20671.1"/>
    </source>
</evidence>
<dbReference type="EMBL" id="CAADFN010000077">
    <property type="protein sequence ID" value="VFK20671.1"/>
    <property type="molecule type" value="Genomic_DNA"/>
</dbReference>
<gene>
    <name evidence="2" type="ORF">BECKLFY1418C_GA0070996_10772</name>
</gene>
<dbReference type="GO" id="GO:0008168">
    <property type="term" value="F:methyltransferase activity"/>
    <property type="evidence" value="ECO:0007669"/>
    <property type="project" value="UniProtKB-KW"/>
</dbReference>
<dbReference type="NCBIfam" id="TIGR01444">
    <property type="entry name" value="fkbM_fam"/>
    <property type="match status" value="1"/>
</dbReference>
<keyword evidence="2" id="KW-0808">Transferase</keyword>
<dbReference type="InterPro" id="IPR006342">
    <property type="entry name" value="FkbM_mtfrase"/>
</dbReference>
<dbReference type="GO" id="GO:0032259">
    <property type="term" value="P:methylation"/>
    <property type="evidence" value="ECO:0007669"/>
    <property type="project" value="UniProtKB-KW"/>
</dbReference>
<keyword evidence="2" id="KW-0489">Methyltransferase</keyword>
<dbReference type="AlphaFoldDB" id="A0A450WUD5"/>
<dbReference type="PANTHER" id="PTHR34203:SF15">
    <property type="entry name" value="SLL1173 PROTEIN"/>
    <property type="match status" value="1"/>
</dbReference>
<dbReference type="Gene3D" id="3.40.50.150">
    <property type="entry name" value="Vaccinia Virus protein VP39"/>
    <property type="match status" value="1"/>
</dbReference>
<accession>A0A450WUD5</accession>
<dbReference type="InterPro" id="IPR029063">
    <property type="entry name" value="SAM-dependent_MTases_sf"/>
</dbReference>
<proteinExistence type="predicted"/>
<dbReference type="InterPro" id="IPR052514">
    <property type="entry name" value="SAM-dependent_MTase"/>
</dbReference>
<protein>
    <submittedName>
        <fullName evidence="2">Methyltransferase, FkbM family</fullName>
    </submittedName>
</protein>
<dbReference type="SUPFAM" id="SSF53335">
    <property type="entry name" value="S-adenosyl-L-methionine-dependent methyltransferases"/>
    <property type="match status" value="1"/>
</dbReference>
<name>A0A450WUD5_9GAMM</name>
<feature type="domain" description="Methyltransferase FkbM" evidence="1">
    <location>
        <begin position="71"/>
        <end position="226"/>
    </location>
</feature>
<evidence type="ECO:0000259" key="1">
    <source>
        <dbReference type="Pfam" id="PF05050"/>
    </source>
</evidence>
<organism evidence="2">
    <name type="scientific">Candidatus Kentrum sp. LFY</name>
    <dbReference type="NCBI Taxonomy" id="2126342"/>
    <lineage>
        <taxon>Bacteria</taxon>
        <taxon>Pseudomonadati</taxon>
        <taxon>Pseudomonadota</taxon>
        <taxon>Gammaproteobacteria</taxon>
        <taxon>Candidatus Kentrum</taxon>
    </lineage>
</organism>